<dbReference type="EMBL" id="LWCA01001659">
    <property type="protein sequence ID" value="OAF64711.1"/>
    <property type="molecule type" value="Genomic_DNA"/>
</dbReference>
<sequence>MAYYCLSRPIVGIKQNIKVESVQEEQQRFKKCYQNIVLEKGAEKVFYIDQIGFNVCLRSKSFTGELANSTLVRLTSGVRFKNRIFCLAINKTGHIYYKFQSIVYNADTFYNFMESFIEWIAEKKLTDCMFILNNVQFQHNSNIVQLVKDNGHSMECVPFSADFSPVEILFNNWQTNIRMAKPNNFDELDKLMIHELNSITCENCDTFFSNVFTRV</sequence>
<name>A0A177ATL5_9BILA</name>
<gene>
    <name evidence="2" type="ORF">A3Q56_07582</name>
</gene>
<dbReference type="InterPro" id="IPR036397">
    <property type="entry name" value="RNaseH_sf"/>
</dbReference>
<dbReference type="Gene3D" id="3.30.420.10">
    <property type="entry name" value="Ribonuclease H-like superfamily/Ribonuclease H"/>
    <property type="match status" value="1"/>
</dbReference>
<evidence type="ECO:0000259" key="1">
    <source>
        <dbReference type="Pfam" id="PF13358"/>
    </source>
</evidence>
<proteinExistence type="predicted"/>
<dbReference type="Proteomes" id="UP000078046">
    <property type="component" value="Unassembled WGS sequence"/>
</dbReference>
<protein>
    <recommendedName>
        <fullName evidence="1">Tc1-like transposase DDE domain-containing protein</fullName>
    </recommendedName>
</protein>
<evidence type="ECO:0000313" key="2">
    <source>
        <dbReference type="EMBL" id="OAF64711.1"/>
    </source>
</evidence>
<dbReference type="GO" id="GO:0003676">
    <property type="term" value="F:nucleic acid binding"/>
    <property type="evidence" value="ECO:0007669"/>
    <property type="project" value="InterPro"/>
</dbReference>
<feature type="domain" description="Tc1-like transposase DDE" evidence="1">
    <location>
        <begin position="45"/>
        <end position="188"/>
    </location>
</feature>
<dbReference type="InterPro" id="IPR038717">
    <property type="entry name" value="Tc1-like_DDE_dom"/>
</dbReference>
<accession>A0A177ATL5</accession>
<dbReference type="AlphaFoldDB" id="A0A177ATL5"/>
<evidence type="ECO:0000313" key="3">
    <source>
        <dbReference type="Proteomes" id="UP000078046"/>
    </source>
</evidence>
<reference evidence="2 3" key="1">
    <citation type="submission" date="2016-04" db="EMBL/GenBank/DDBJ databases">
        <title>The genome of Intoshia linei affirms orthonectids as highly simplified spiralians.</title>
        <authorList>
            <person name="Mikhailov K.V."/>
            <person name="Slusarev G.S."/>
            <person name="Nikitin M.A."/>
            <person name="Logacheva M.D."/>
            <person name="Penin A."/>
            <person name="Aleoshin V."/>
            <person name="Panchin Y.V."/>
        </authorList>
    </citation>
    <scope>NUCLEOTIDE SEQUENCE [LARGE SCALE GENOMIC DNA]</scope>
    <source>
        <strain evidence="2">Intl2013</strain>
        <tissue evidence="2">Whole animal</tissue>
    </source>
</reference>
<comment type="caution">
    <text evidence="2">The sequence shown here is derived from an EMBL/GenBank/DDBJ whole genome shotgun (WGS) entry which is preliminary data.</text>
</comment>
<dbReference type="Pfam" id="PF13358">
    <property type="entry name" value="DDE_3"/>
    <property type="match status" value="1"/>
</dbReference>
<dbReference type="OrthoDB" id="5947358at2759"/>
<organism evidence="2 3">
    <name type="scientific">Intoshia linei</name>
    <dbReference type="NCBI Taxonomy" id="1819745"/>
    <lineage>
        <taxon>Eukaryota</taxon>
        <taxon>Metazoa</taxon>
        <taxon>Spiralia</taxon>
        <taxon>Lophotrochozoa</taxon>
        <taxon>Mesozoa</taxon>
        <taxon>Orthonectida</taxon>
        <taxon>Rhopaluridae</taxon>
        <taxon>Intoshia</taxon>
    </lineage>
</organism>
<keyword evidence="3" id="KW-1185">Reference proteome</keyword>